<comment type="caution">
    <text evidence="10">The sequence shown here is derived from an EMBL/GenBank/DDBJ whole genome shotgun (WGS) entry which is preliminary data.</text>
</comment>
<evidence type="ECO:0000313" key="10">
    <source>
        <dbReference type="EMBL" id="KAG6370720.1"/>
    </source>
</evidence>
<protein>
    <recommendedName>
        <fullName evidence="3">Conserved oligomeric Golgi complex subunit 7</fullName>
    </recommendedName>
    <alternativeName>
        <fullName evidence="8">Component of oligomeric Golgi complex 7</fullName>
    </alternativeName>
</protein>
<organism evidence="10 11">
    <name type="scientific">Boletus reticuloceps</name>
    <dbReference type="NCBI Taxonomy" id="495285"/>
    <lineage>
        <taxon>Eukaryota</taxon>
        <taxon>Fungi</taxon>
        <taxon>Dikarya</taxon>
        <taxon>Basidiomycota</taxon>
        <taxon>Agaricomycotina</taxon>
        <taxon>Agaricomycetes</taxon>
        <taxon>Agaricomycetidae</taxon>
        <taxon>Boletales</taxon>
        <taxon>Boletineae</taxon>
        <taxon>Boletaceae</taxon>
        <taxon>Boletoideae</taxon>
        <taxon>Boletus</taxon>
    </lineage>
</organism>
<dbReference type="GO" id="GO:0006890">
    <property type="term" value="P:retrograde vesicle-mediated transport, Golgi to endoplasmic reticulum"/>
    <property type="evidence" value="ECO:0007669"/>
    <property type="project" value="TreeGrafter"/>
</dbReference>
<name>A0A8I2YF30_9AGAM</name>
<evidence type="ECO:0000256" key="7">
    <source>
        <dbReference type="ARBA" id="ARBA00023136"/>
    </source>
</evidence>
<dbReference type="EMBL" id="JAGFBS010000045">
    <property type="protein sequence ID" value="KAG6370720.1"/>
    <property type="molecule type" value="Genomic_DNA"/>
</dbReference>
<accession>A0A8I2YF30</accession>
<evidence type="ECO:0000256" key="1">
    <source>
        <dbReference type="ARBA" id="ARBA00004395"/>
    </source>
</evidence>
<dbReference type="AlphaFoldDB" id="A0A8I2YF30"/>
<dbReference type="Pfam" id="PF10191">
    <property type="entry name" value="COG7"/>
    <property type="match status" value="2"/>
</dbReference>
<keyword evidence="11" id="KW-1185">Reference proteome</keyword>
<evidence type="ECO:0000256" key="9">
    <source>
        <dbReference type="SAM" id="MobiDB-lite"/>
    </source>
</evidence>
<comment type="subcellular location">
    <subcellularLocation>
        <location evidence="1">Golgi apparatus membrane</location>
        <topology evidence="1">Peripheral membrane protein</topology>
    </subcellularLocation>
</comment>
<dbReference type="GO" id="GO:0017119">
    <property type="term" value="C:Golgi transport complex"/>
    <property type="evidence" value="ECO:0007669"/>
    <property type="project" value="InterPro"/>
</dbReference>
<dbReference type="Proteomes" id="UP000683000">
    <property type="component" value="Unassembled WGS sequence"/>
</dbReference>
<dbReference type="GO" id="GO:0007030">
    <property type="term" value="P:Golgi organization"/>
    <property type="evidence" value="ECO:0007669"/>
    <property type="project" value="TreeGrafter"/>
</dbReference>
<evidence type="ECO:0000256" key="6">
    <source>
        <dbReference type="ARBA" id="ARBA00023034"/>
    </source>
</evidence>
<feature type="region of interest" description="Disordered" evidence="9">
    <location>
        <begin position="389"/>
        <end position="412"/>
    </location>
</feature>
<keyword evidence="6" id="KW-0333">Golgi apparatus</keyword>
<evidence type="ECO:0000313" key="11">
    <source>
        <dbReference type="Proteomes" id="UP000683000"/>
    </source>
</evidence>
<evidence type="ECO:0000256" key="4">
    <source>
        <dbReference type="ARBA" id="ARBA00022448"/>
    </source>
</evidence>
<comment type="similarity">
    <text evidence="2">Belongs to the COG7 family.</text>
</comment>
<keyword evidence="7" id="KW-0472">Membrane</keyword>
<proteinExistence type="inferred from homology"/>
<keyword evidence="5" id="KW-0653">Protein transport</keyword>
<gene>
    <name evidence="10" type="ORF">JVT61DRAFT_11106</name>
</gene>
<dbReference type="PANTHER" id="PTHR21443:SF0">
    <property type="entry name" value="CONSERVED OLIGOMERIC GOLGI COMPLEX SUBUNIT 7"/>
    <property type="match status" value="1"/>
</dbReference>
<evidence type="ECO:0000256" key="2">
    <source>
        <dbReference type="ARBA" id="ARBA00005831"/>
    </source>
</evidence>
<keyword evidence="4" id="KW-0813">Transport</keyword>
<dbReference type="OrthoDB" id="249612at2759"/>
<evidence type="ECO:0000256" key="5">
    <source>
        <dbReference type="ARBA" id="ARBA00022927"/>
    </source>
</evidence>
<feature type="compositionally biased region" description="Low complexity" evidence="9">
    <location>
        <begin position="389"/>
        <end position="401"/>
    </location>
</feature>
<sequence>MASTATVTAASVVEQLDKSSDVLTWLNTVLNVPGDATSNDLPLVVHASTLDALQTATSIAAQSTSATLEHIIDDIARAAPRLAYDIHFTRDGALALRNVLAQSLPPLQSRSSGRTTTDAAESDATSKILERLQHLDTLRVRMEAARDVLREAESWSALETEVTTLLAEKAYARAACRLSASARLMPVSAARTATTPSTSSGGVHEPRRALLTSLANQLEAALSPDLVRAVTACDVESCKSFYAIFVDIEREGEFRNYYYGTRRSSIVEIWSKAVIEGESGSSDSSDRENPQSLSAFYPSFLSSFLTMLSGERTALPNIFPDPERTHAALIYTTLSVLTPSPAQRLAALFHNGSSATALKDVVKLFQASEEFARGAERILEKLRASAPPLLTASSSSSPSEGKPSRRRSVRMSMSWRSMSNMGRLGGGGIGTTGTTGSGSDEGAEWDQCLFQPFLDFQVDFGSLERRLLDETLGSPLPGNIRNLDGDRAARAMRERAVDVFSAAEESIERSLVFTHGYGSVGLVRALDTFISTFVETWTNSISSLVGTDPRSMPGSGSKPTSAALEDEELADLDYTSQDWAHIQKALHLLAAGRAVKDRLGMFETRLMASLRQVSTAFRMAWGNGGSGVYTPGITKGQGLLLAQSSLNALELRALLTRVAPSTRPGPSLLPSAHTALTAFARANQRGLQRVLLSPLYAHLAIYPTLPLWIAARVQDAVPGMAGVIVPTFSLSPSDVAHRVGDGLLNLPRLFEVYAEDDALGFELESLAGPDGSDMVTGTVTGAGTATVMGTAMGSGEADERRQGQVPHSPEVVTAAWLASLGRATVAHLTRDVLPQIKTLSGAGAAQLSADLGYLETIVRALGVEMGDLERWKACVGMTDEEGRAMLASDEGSDRIGQLVARMRKWVV</sequence>
<dbReference type="GO" id="GO:0006886">
    <property type="term" value="P:intracellular protein transport"/>
    <property type="evidence" value="ECO:0007669"/>
    <property type="project" value="InterPro"/>
</dbReference>
<dbReference type="InterPro" id="IPR019335">
    <property type="entry name" value="COG7"/>
</dbReference>
<dbReference type="PANTHER" id="PTHR21443">
    <property type="entry name" value="CONSERVED OLIGOMERIC GOLGI COMPLEX COMPONENT 7"/>
    <property type="match status" value="1"/>
</dbReference>
<dbReference type="GO" id="GO:0000139">
    <property type="term" value="C:Golgi membrane"/>
    <property type="evidence" value="ECO:0007669"/>
    <property type="project" value="UniProtKB-SubCell"/>
</dbReference>
<evidence type="ECO:0000256" key="3">
    <source>
        <dbReference type="ARBA" id="ARBA00020984"/>
    </source>
</evidence>
<reference evidence="10" key="1">
    <citation type="submission" date="2021-03" db="EMBL/GenBank/DDBJ databases">
        <title>Evolutionary innovations through gain and loss of genes in the ectomycorrhizal Boletales.</title>
        <authorList>
            <person name="Wu G."/>
            <person name="Miyauchi S."/>
            <person name="Morin E."/>
            <person name="Yang Z.-L."/>
            <person name="Xu J."/>
            <person name="Martin F.M."/>
        </authorList>
    </citation>
    <scope>NUCLEOTIDE SEQUENCE</scope>
    <source>
        <strain evidence="10">BR01</strain>
    </source>
</reference>
<evidence type="ECO:0000256" key="8">
    <source>
        <dbReference type="ARBA" id="ARBA00031345"/>
    </source>
</evidence>